<dbReference type="InterPro" id="IPR035895">
    <property type="entry name" value="HPr-like_sf"/>
</dbReference>
<reference evidence="1" key="1">
    <citation type="submission" date="2024-03" db="EMBL/GenBank/DDBJ databases">
        <title>Human intestinal bacterial collection.</title>
        <authorList>
            <person name="Pauvert C."/>
            <person name="Hitch T.C.A."/>
            <person name="Clavel T."/>
        </authorList>
    </citation>
    <scope>NUCLEOTIDE SEQUENCE [LARGE SCALE GENOMIC DNA]</scope>
    <source>
        <strain evidence="1">CLA-AA-H89B</strain>
    </source>
</reference>
<dbReference type="SUPFAM" id="SSF55594">
    <property type="entry name" value="HPr-like"/>
    <property type="match status" value="1"/>
</dbReference>
<evidence type="ECO:0000313" key="1">
    <source>
        <dbReference type="EMBL" id="MEQ2554526.1"/>
    </source>
</evidence>
<keyword evidence="2" id="KW-1185">Reference proteome</keyword>
<evidence type="ECO:0000313" key="2">
    <source>
        <dbReference type="Proteomes" id="UP001546774"/>
    </source>
</evidence>
<dbReference type="Proteomes" id="UP001546774">
    <property type="component" value="Unassembled WGS sequence"/>
</dbReference>
<organism evidence="1 2">
    <name type="scientific">Lachnospira intestinalis</name>
    <dbReference type="NCBI Taxonomy" id="3133158"/>
    <lineage>
        <taxon>Bacteria</taxon>
        <taxon>Bacillati</taxon>
        <taxon>Bacillota</taxon>
        <taxon>Clostridia</taxon>
        <taxon>Lachnospirales</taxon>
        <taxon>Lachnospiraceae</taxon>
        <taxon>Lachnospira</taxon>
    </lineage>
</organism>
<accession>A0ABV1H4C7</accession>
<proteinExistence type="predicted"/>
<protein>
    <submittedName>
        <fullName evidence="1">HPr family phosphocarrier protein</fullName>
    </submittedName>
</protein>
<gene>
    <name evidence="1" type="ORF">WMO37_05755</name>
</gene>
<sequence>MNSDKNTLTYHILLKTTDNAVKFVNTINTLDGYFDICMGSYFFDAKSMLGILSMDPRRVMTLRVVRNDHSTDELETLLRPFCA</sequence>
<comment type="caution">
    <text evidence="1">The sequence shown here is derived from an EMBL/GenBank/DDBJ whole genome shotgun (WGS) entry which is preliminary data.</text>
</comment>
<dbReference type="EMBL" id="JBBMFS010000004">
    <property type="protein sequence ID" value="MEQ2554526.1"/>
    <property type="molecule type" value="Genomic_DNA"/>
</dbReference>
<name>A0ABV1H4C7_9FIRM</name>